<keyword evidence="5" id="KW-0965">Cell junction</keyword>
<accession>F6PQL7</accession>
<evidence type="ECO:0000256" key="5">
    <source>
        <dbReference type="ARBA" id="ARBA00022949"/>
    </source>
</evidence>
<dbReference type="GeneTree" id="ENSGT00530000063484"/>
<dbReference type="PANTHER" id="PTHR14399">
    <property type="entry name" value="P53-INDUCED PROTEIN RELATED"/>
    <property type="match status" value="1"/>
</dbReference>
<reference evidence="10 11" key="1">
    <citation type="journal article" date="2009" name="Science">
        <title>Genome sequence, comparative analysis, and population genetics of the domestic horse.</title>
        <authorList>
            <consortium name="Broad Institute Genome Sequencing Platform"/>
            <consortium name="Broad Institute Whole Genome Assembly Team"/>
            <person name="Wade C.M."/>
            <person name="Giulotto E."/>
            <person name="Sigurdsson S."/>
            <person name="Zoli M."/>
            <person name="Gnerre S."/>
            <person name="Imsland F."/>
            <person name="Lear T.L."/>
            <person name="Adelson D.L."/>
            <person name="Bailey E."/>
            <person name="Bellone R.R."/>
            <person name="Bloecker H."/>
            <person name="Distl O."/>
            <person name="Edgar R.C."/>
            <person name="Garber M."/>
            <person name="Leeb T."/>
            <person name="Mauceli E."/>
            <person name="MacLeod J.N."/>
            <person name="Penedo M.C.T."/>
            <person name="Raison J.M."/>
            <person name="Sharpe T."/>
            <person name="Vogel J."/>
            <person name="Andersson L."/>
            <person name="Antczak D.F."/>
            <person name="Biagi T."/>
            <person name="Binns M.M."/>
            <person name="Chowdhary B.P."/>
            <person name="Coleman S.J."/>
            <person name="Della Valle G."/>
            <person name="Fryc S."/>
            <person name="Guerin G."/>
            <person name="Hasegawa T."/>
            <person name="Hill E.W."/>
            <person name="Jurka J."/>
            <person name="Kiialainen A."/>
            <person name="Lindgren G."/>
            <person name="Liu J."/>
            <person name="Magnani E."/>
            <person name="Mickelson J.R."/>
            <person name="Murray J."/>
            <person name="Nergadze S.G."/>
            <person name="Onofrio R."/>
            <person name="Pedroni S."/>
            <person name="Piras M.F."/>
            <person name="Raudsepp T."/>
            <person name="Rocchi M."/>
            <person name="Roeed K.H."/>
            <person name="Ryder O.A."/>
            <person name="Searle S."/>
            <person name="Skow L."/>
            <person name="Swinburne J.E."/>
            <person name="Syvaenen A.C."/>
            <person name="Tozaki T."/>
            <person name="Valberg S.J."/>
            <person name="Vaudin M."/>
            <person name="White J.R."/>
            <person name="Zody M.C."/>
            <person name="Lander E.S."/>
            <person name="Lindblad-Toh K."/>
        </authorList>
    </citation>
    <scope>NUCLEOTIDE SEQUENCE [LARGE SCALE GENOMIC DNA]</scope>
    <source>
        <strain evidence="10 11">Thoroughbred</strain>
    </source>
</reference>
<dbReference type="InterPro" id="IPR015664">
    <property type="entry name" value="P53_induced"/>
</dbReference>
<reference evidence="10" key="2">
    <citation type="submission" date="2025-08" db="UniProtKB">
        <authorList>
            <consortium name="Ensembl"/>
        </authorList>
    </citation>
    <scope>IDENTIFICATION</scope>
    <source>
        <strain evidence="10">Thoroughbred</strain>
    </source>
</reference>
<evidence type="ECO:0000256" key="7">
    <source>
        <dbReference type="ARBA" id="ARBA00023136"/>
    </source>
</evidence>
<dbReference type="FunCoup" id="F6PQL7">
    <property type="interactions" value="482"/>
</dbReference>
<evidence type="ECO:0000313" key="12">
    <source>
        <dbReference type="VGNC" id="VGNC:21315"/>
    </source>
</evidence>
<sequence length="346" mass="35781">PPRRLPICGAGCAHAPLSSAPLSVRPTLLRARLLASGSPSRFRARAPLLSCSPLSASRSPPSPAPRCCAAAWPASAAGGSCPCCCSAPSSSTSSRWPAAAGCSRAPTYRRPRCGGDAGRRAAALGPPGRAARASWSTVSAAASGKATGLRSGVRRPGSVRRLEAGRCEGLNSVGVMGDSKKSVRSLGSRTGPQDEKAVAAPGAQAGSAQEDGGGVRAVLSEGLAAWGRAAAAMLFCGFIILLICFVLSFFALCGPQMLVFLRVIGGLLALAAVFQIISLVIYPVKYTQTFSLHANPAVTYVYNWAYGFGWAATIILIGCAFFFCCLPNYEDDLLGNAKPRYFYTSA</sequence>
<gene>
    <name evidence="12" type="primary">PERP</name>
</gene>
<dbReference type="STRING" id="9796.ENSECAP00000008162"/>
<dbReference type="Gene3D" id="1.20.140.150">
    <property type="match status" value="1"/>
</dbReference>
<evidence type="ECO:0000313" key="10">
    <source>
        <dbReference type="Ensembl" id="ENSECAP00000008162.2"/>
    </source>
</evidence>
<comment type="similarity">
    <text evidence="3">Belongs to the TMEM47 family.</text>
</comment>
<keyword evidence="7 9" id="KW-0472">Membrane</keyword>
<dbReference type="PANTHER" id="PTHR14399:SF4">
    <property type="entry name" value="P53 APOPTOSIS EFFECTOR RELATED TO PMP-22"/>
    <property type="match status" value="1"/>
</dbReference>
<dbReference type="VGNC" id="VGNC:21315">
    <property type="gene designation" value="PERP"/>
</dbReference>
<keyword evidence="4 9" id="KW-0812">Transmembrane</keyword>
<evidence type="ECO:0000256" key="4">
    <source>
        <dbReference type="ARBA" id="ARBA00022692"/>
    </source>
</evidence>
<feature type="region of interest" description="Disordered" evidence="8">
    <location>
        <begin position="178"/>
        <end position="208"/>
    </location>
</feature>
<evidence type="ECO:0000256" key="6">
    <source>
        <dbReference type="ARBA" id="ARBA00022989"/>
    </source>
</evidence>
<feature type="transmembrane region" description="Helical" evidence="9">
    <location>
        <begin position="304"/>
        <end position="326"/>
    </location>
</feature>
<evidence type="ECO:0000256" key="3">
    <source>
        <dbReference type="ARBA" id="ARBA00008691"/>
    </source>
</evidence>
<dbReference type="GO" id="GO:0005911">
    <property type="term" value="C:cell-cell junction"/>
    <property type="evidence" value="ECO:0000318"/>
    <property type="project" value="GO_Central"/>
</dbReference>
<feature type="compositionally biased region" description="Low complexity" evidence="8">
    <location>
        <begin position="198"/>
        <end position="208"/>
    </location>
</feature>
<dbReference type="InParanoid" id="F6PQL7"/>
<dbReference type="AlphaFoldDB" id="F6PQL7"/>
<dbReference type="GO" id="GO:0098609">
    <property type="term" value="P:cell-cell adhesion"/>
    <property type="evidence" value="ECO:0000318"/>
    <property type="project" value="GO_Central"/>
</dbReference>
<keyword evidence="11" id="KW-1185">Reference proteome</keyword>
<evidence type="ECO:0000256" key="9">
    <source>
        <dbReference type="SAM" id="Phobius"/>
    </source>
</evidence>
<dbReference type="Ensembl" id="ENSECAT00000010558.3">
    <property type="protein sequence ID" value="ENSECAP00000008162.2"/>
    <property type="gene ID" value="ENSECAG00000010262.3"/>
</dbReference>
<protein>
    <submittedName>
        <fullName evidence="10">P53 apoptosis effector related to PMP22</fullName>
    </submittedName>
</protein>
<keyword evidence="6 9" id="KW-1133">Transmembrane helix</keyword>
<reference evidence="10" key="3">
    <citation type="submission" date="2025-09" db="UniProtKB">
        <authorList>
            <consortium name="Ensembl"/>
        </authorList>
    </citation>
    <scope>IDENTIFICATION</scope>
    <source>
        <strain evidence="10">Thoroughbred</strain>
    </source>
</reference>
<feature type="transmembrane region" description="Helical" evidence="9">
    <location>
        <begin position="259"/>
        <end position="284"/>
    </location>
</feature>
<proteinExistence type="inferred from homology"/>
<evidence type="ECO:0000256" key="8">
    <source>
        <dbReference type="SAM" id="MobiDB-lite"/>
    </source>
</evidence>
<feature type="transmembrane region" description="Helical" evidence="9">
    <location>
        <begin position="229"/>
        <end position="252"/>
    </location>
</feature>
<dbReference type="HOGENOM" id="CLU_120054_0_0_1"/>
<dbReference type="PaxDb" id="9796-ENSECAP00000008162"/>
<evidence type="ECO:0000256" key="1">
    <source>
        <dbReference type="ARBA" id="ARBA00004141"/>
    </source>
</evidence>
<comment type="subcellular location">
    <subcellularLocation>
        <location evidence="2">Cell junction</location>
    </subcellularLocation>
    <subcellularLocation>
        <location evidence="1">Membrane</location>
        <topology evidence="1">Multi-pass membrane protein</topology>
    </subcellularLocation>
</comment>
<organism evidence="10 11">
    <name type="scientific">Equus caballus</name>
    <name type="common">Horse</name>
    <dbReference type="NCBI Taxonomy" id="9796"/>
    <lineage>
        <taxon>Eukaryota</taxon>
        <taxon>Metazoa</taxon>
        <taxon>Chordata</taxon>
        <taxon>Craniata</taxon>
        <taxon>Vertebrata</taxon>
        <taxon>Euteleostomi</taxon>
        <taxon>Mammalia</taxon>
        <taxon>Eutheria</taxon>
        <taxon>Laurasiatheria</taxon>
        <taxon>Perissodactyla</taxon>
        <taxon>Equidae</taxon>
        <taxon>Equus</taxon>
    </lineage>
</organism>
<evidence type="ECO:0000256" key="2">
    <source>
        <dbReference type="ARBA" id="ARBA00004282"/>
    </source>
</evidence>
<dbReference type="Bgee" id="ENSECAG00000010262">
    <property type="expression patterns" value="Expressed in zone of skin and 23 other cell types or tissues"/>
</dbReference>
<name>F6PQL7_HORSE</name>
<dbReference type="GO" id="GO:0016020">
    <property type="term" value="C:membrane"/>
    <property type="evidence" value="ECO:0007669"/>
    <property type="project" value="UniProtKB-SubCell"/>
</dbReference>
<dbReference type="Proteomes" id="UP000002281">
    <property type="component" value="Chromosome 10"/>
</dbReference>
<evidence type="ECO:0000313" key="11">
    <source>
        <dbReference type="Proteomes" id="UP000002281"/>
    </source>
</evidence>